<reference evidence="1" key="1">
    <citation type="submission" date="2020-05" db="EMBL/GenBank/DDBJ databases">
        <authorList>
            <person name="Chiriac C."/>
            <person name="Salcher M."/>
            <person name="Ghai R."/>
            <person name="Kavagutti S V."/>
        </authorList>
    </citation>
    <scope>NUCLEOTIDE SEQUENCE</scope>
</reference>
<evidence type="ECO:0000313" key="1">
    <source>
        <dbReference type="EMBL" id="CAB4218090.1"/>
    </source>
</evidence>
<dbReference type="EMBL" id="LR797471">
    <property type="protein sequence ID" value="CAB4218090.1"/>
    <property type="molecule type" value="Genomic_DNA"/>
</dbReference>
<name>A0A6J5SS69_9CAUD</name>
<accession>A0A6J5SS69</accession>
<organism evidence="1">
    <name type="scientific">uncultured Caudovirales phage</name>
    <dbReference type="NCBI Taxonomy" id="2100421"/>
    <lineage>
        <taxon>Viruses</taxon>
        <taxon>Duplodnaviria</taxon>
        <taxon>Heunggongvirae</taxon>
        <taxon>Uroviricota</taxon>
        <taxon>Caudoviricetes</taxon>
        <taxon>Peduoviridae</taxon>
        <taxon>Maltschvirus</taxon>
        <taxon>Maltschvirus maltsch</taxon>
    </lineage>
</organism>
<protein>
    <submittedName>
        <fullName evidence="1">Uncharacterized protein</fullName>
    </submittedName>
</protein>
<sequence length="123" mass="13459">MLDITQIPSSRVPITEDGKALISREWYRFLYNLFVLNGSGGAATYANPASPVVATGSPFLYTNADTYTVDIMVSGGGVSKLEFSRDGTTYYDTGSYYGMFTLSPSDMLRVTYTQAPILTLIPR</sequence>
<proteinExistence type="predicted"/>
<gene>
    <name evidence="1" type="ORF">UFOVP1610_6</name>
</gene>